<dbReference type="EMBL" id="CP000302">
    <property type="protein sequence ID" value="ABE55421.1"/>
    <property type="molecule type" value="Genomic_DNA"/>
</dbReference>
<accession>Q12MA5</accession>
<dbReference type="HOGENOM" id="CLU_197539_0_0_6"/>
<keyword evidence="2" id="KW-1185">Reference proteome</keyword>
<sequence length="77" mass="8683">MSVAFSQGQFVVSPYEIQCRLKHNAIVLQAMLDEVRFLRPNLLLVADAGVVKWSIKLDSEEQFAELLELTGLSAEYI</sequence>
<evidence type="ECO:0000313" key="1">
    <source>
        <dbReference type="EMBL" id="ABE55421.1"/>
    </source>
</evidence>
<proteinExistence type="predicted"/>
<organism evidence="1 2">
    <name type="scientific">Shewanella denitrificans (strain OS217 / ATCC BAA-1090 / DSM 15013)</name>
    <dbReference type="NCBI Taxonomy" id="318161"/>
    <lineage>
        <taxon>Bacteria</taxon>
        <taxon>Pseudomonadati</taxon>
        <taxon>Pseudomonadota</taxon>
        <taxon>Gammaproteobacteria</taxon>
        <taxon>Alteromonadales</taxon>
        <taxon>Shewanellaceae</taxon>
        <taxon>Shewanella</taxon>
    </lineage>
</organism>
<dbReference type="OrthoDB" id="6271555at2"/>
<dbReference type="Proteomes" id="UP000001982">
    <property type="component" value="Chromosome"/>
</dbReference>
<dbReference type="STRING" id="318161.Sden_2139"/>
<dbReference type="AlphaFoldDB" id="Q12MA5"/>
<dbReference type="InterPro" id="IPR021811">
    <property type="entry name" value="DUF3389"/>
</dbReference>
<gene>
    <name evidence="1" type="ordered locus">Sden_2139</name>
</gene>
<dbReference type="KEGG" id="sdn:Sden_2139"/>
<dbReference type="eggNOG" id="ENOG502ZUTC">
    <property type="taxonomic scope" value="Bacteria"/>
</dbReference>
<reference evidence="1 2" key="1">
    <citation type="submission" date="2006-03" db="EMBL/GenBank/DDBJ databases">
        <title>Complete sequence of Shewanella denitrificans OS217.</title>
        <authorList>
            <consortium name="US DOE Joint Genome Institute"/>
            <person name="Copeland A."/>
            <person name="Lucas S."/>
            <person name="Lapidus A."/>
            <person name="Barry K."/>
            <person name="Detter J.C."/>
            <person name="Glavina del Rio T."/>
            <person name="Hammon N."/>
            <person name="Israni S."/>
            <person name="Dalin E."/>
            <person name="Tice H."/>
            <person name="Pitluck S."/>
            <person name="Brettin T."/>
            <person name="Bruce D."/>
            <person name="Han C."/>
            <person name="Tapia R."/>
            <person name="Gilna P."/>
            <person name="Kiss H."/>
            <person name="Schmutz J."/>
            <person name="Larimer F."/>
            <person name="Land M."/>
            <person name="Hauser L."/>
            <person name="Kyrpides N."/>
            <person name="Lykidis A."/>
            <person name="Richardson P."/>
        </authorList>
    </citation>
    <scope>NUCLEOTIDE SEQUENCE [LARGE SCALE GENOMIC DNA]</scope>
    <source>
        <strain evidence="2">OS217 / ATCC BAA-1090 / DSM 15013</strain>
    </source>
</reference>
<name>Q12MA5_SHEDO</name>
<evidence type="ECO:0000313" key="2">
    <source>
        <dbReference type="Proteomes" id="UP000001982"/>
    </source>
</evidence>
<protein>
    <submittedName>
        <fullName evidence="1">Uncharacterized protein</fullName>
    </submittedName>
</protein>
<dbReference type="RefSeq" id="WP_011496576.1">
    <property type="nucleotide sequence ID" value="NC_007954.1"/>
</dbReference>
<dbReference type="Pfam" id="PF11869">
    <property type="entry name" value="DUF3389"/>
    <property type="match status" value="1"/>
</dbReference>